<keyword evidence="2" id="KW-1185">Reference proteome</keyword>
<gene>
    <name evidence="1" type="ORF">TNIN_493141</name>
</gene>
<protein>
    <submittedName>
        <fullName evidence="1">Uncharacterized protein</fullName>
    </submittedName>
</protein>
<reference evidence="1" key="1">
    <citation type="submission" date="2020-08" db="EMBL/GenBank/DDBJ databases">
        <title>Multicomponent nature underlies the extraordinary mechanical properties of spider dragline silk.</title>
        <authorList>
            <person name="Kono N."/>
            <person name="Nakamura H."/>
            <person name="Mori M."/>
            <person name="Yoshida Y."/>
            <person name="Ohtoshi R."/>
            <person name="Malay A.D."/>
            <person name="Moran D.A.P."/>
            <person name="Tomita M."/>
            <person name="Numata K."/>
            <person name="Arakawa K."/>
        </authorList>
    </citation>
    <scope>NUCLEOTIDE SEQUENCE</scope>
</reference>
<dbReference type="EMBL" id="BMAV01015985">
    <property type="protein sequence ID" value="GFY66348.1"/>
    <property type="molecule type" value="Genomic_DNA"/>
</dbReference>
<organism evidence="1 2">
    <name type="scientific">Trichonephila inaurata madagascariensis</name>
    <dbReference type="NCBI Taxonomy" id="2747483"/>
    <lineage>
        <taxon>Eukaryota</taxon>
        <taxon>Metazoa</taxon>
        <taxon>Ecdysozoa</taxon>
        <taxon>Arthropoda</taxon>
        <taxon>Chelicerata</taxon>
        <taxon>Arachnida</taxon>
        <taxon>Araneae</taxon>
        <taxon>Araneomorphae</taxon>
        <taxon>Entelegynae</taxon>
        <taxon>Araneoidea</taxon>
        <taxon>Nephilidae</taxon>
        <taxon>Trichonephila</taxon>
        <taxon>Trichonephila inaurata</taxon>
    </lineage>
</organism>
<name>A0A8X7CEM0_9ARAC</name>
<accession>A0A8X7CEM0</accession>
<dbReference type="AlphaFoldDB" id="A0A8X7CEM0"/>
<proteinExistence type="predicted"/>
<evidence type="ECO:0000313" key="2">
    <source>
        <dbReference type="Proteomes" id="UP000886998"/>
    </source>
</evidence>
<dbReference type="Proteomes" id="UP000886998">
    <property type="component" value="Unassembled WGS sequence"/>
</dbReference>
<evidence type="ECO:0000313" key="1">
    <source>
        <dbReference type="EMBL" id="GFY66348.1"/>
    </source>
</evidence>
<sequence length="93" mass="11083">MDLFDHPRVLPLRQMTMTKLAITMCRDPEILNFMKTNGCASFDFPSKLTHLYLQVESPNEETWISRDCLTRRFQTRLHLIIKDTWLINMLIVQ</sequence>
<comment type="caution">
    <text evidence="1">The sequence shown here is derived from an EMBL/GenBank/DDBJ whole genome shotgun (WGS) entry which is preliminary data.</text>
</comment>